<name>A0A369C9L8_9GAMM</name>
<dbReference type="RefSeq" id="WP_114279715.1">
    <property type="nucleotide sequence ID" value="NZ_QPJY01000004.1"/>
</dbReference>
<comment type="caution">
    <text evidence="1">The sequence shown here is derived from an EMBL/GenBank/DDBJ whole genome shotgun (WGS) entry which is preliminary data.</text>
</comment>
<keyword evidence="2" id="KW-1185">Reference proteome</keyword>
<sequence>MRGSHHPGQYLAAILCGTLALAAGAGDGGYTVRRELPSAFHADMEPHQGWYWLRSEQEKVSWKFPMLRDHDDRSVDFCLEARSSNAVNGGSGHGAYLHVEIRNSETRQNYITTLTLTNRVDIITDSDSRGVGHASDGCVRIRSAGMGLQSAPFTVAITYPEGNPSAVRSDSAYIVYTAPRR</sequence>
<dbReference type="EMBL" id="QPJY01000004">
    <property type="protein sequence ID" value="RCX30732.1"/>
    <property type="molecule type" value="Genomic_DNA"/>
</dbReference>
<protein>
    <submittedName>
        <fullName evidence="1">Uncharacterized protein</fullName>
    </submittedName>
</protein>
<organism evidence="1 2">
    <name type="scientific">Thioalbus denitrificans</name>
    <dbReference type="NCBI Taxonomy" id="547122"/>
    <lineage>
        <taxon>Bacteria</taxon>
        <taxon>Pseudomonadati</taxon>
        <taxon>Pseudomonadota</taxon>
        <taxon>Gammaproteobacteria</taxon>
        <taxon>Chromatiales</taxon>
        <taxon>Ectothiorhodospiraceae</taxon>
        <taxon>Thioalbus</taxon>
    </lineage>
</organism>
<dbReference type="AlphaFoldDB" id="A0A369C9L8"/>
<gene>
    <name evidence="1" type="ORF">DFQ59_104168</name>
</gene>
<proteinExistence type="predicted"/>
<reference evidence="1 2" key="1">
    <citation type="submission" date="2018-07" db="EMBL/GenBank/DDBJ databases">
        <title>Genomic Encyclopedia of Type Strains, Phase IV (KMG-IV): sequencing the most valuable type-strain genomes for metagenomic binning, comparative biology and taxonomic classification.</title>
        <authorList>
            <person name="Goeker M."/>
        </authorList>
    </citation>
    <scope>NUCLEOTIDE SEQUENCE [LARGE SCALE GENOMIC DNA]</scope>
    <source>
        <strain evidence="1 2">DSM 26407</strain>
    </source>
</reference>
<evidence type="ECO:0000313" key="2">
    <source>
        <dbReference type="Proteomes" id="UP000252707"/>
    </source>
</evidence>
<accession>A0A369C9L8</accession>
<dbReference type="Proteomes" id="UP000252707">
    <property type="component" value="Unassembled WGS sequence"/>
</dbReference>
<evidence type="ECO:0000313" key="1">
    <source>
        <dbReference type="EMBL" id="RCX30732.1"/>
    </source>
</evidence>